<dbReference type="SUPFAM" id="SSF46785">
    <property type="entry name" value="Winged helix' DNA-binding domain"/>
    <property type="match status" value="1"/>
</dbReference>
<dbReference type="Pfam" id="PF00392">
    <property type="entry name" value="GntR"/>
    <property type="match status" value="1"/>
</dbReference>
<dbReference type="SMART" id="SM00345">
    <property type="entry name" value="HTH_GNTR"/>
    <property type="match status" value="1"/>
</dbReference>
<dbReference type="Pfam" id="PF07729">
    <property type="entry name" value="FCD"/>
    <property type="match status" value="1"/>
</dbReference>
<keyword evidence="6" id="KW-1185">Reference proteome</keyword>
<dbReference type="EMBL" id="JABULH010000002">
    <property type="protein sequence ID" value="NTS64557.1"/>
    <property type="molecule type" value="Genomic_DNA"/>
</dbReference>
<evidence type="ECO:0000256" key="3">
    <source>
        <dbReference type="ARBA" id="ARBA00023163"/>
    </source>
</evidence>
<feature type="domain" description="HTH gntR-type" evidence="4">
    <location>
        <begin position="16"/>
        <end position="84"/>
    </location>
</feature>
<evidence type="ECO:0000256" key="2">
    <source>
        <dbReference type="ARBA" id="ARBA00023125"/>
    </source>
</evidence>
<evidence type="ECO:0000313" key="6">
    <source>
        <dbReference type="Proteomes" id="UP000621447"/>
    </source>
</evidence>
<organism evidence="5 6">
    <name type="scientific">Sphingomonas hominis</name>
    <dbReference type="NCBI Taxonomy" id="2741495"/>
    <lineage>
        <taxon>Bacteria</taxon>
        <taxon>Pseudomonadati</taxon>
        <taxon>Pseudomonadota</taxon>
        <taxon>Alphaproteobacteria</taxon>
        <taxon>Sphingomonadales</taxon>
        <taxon>Sphingomonadaceae</taxon>
        <taxon>Sphingomonas</taxon>
    </lineage>
</organism>
<dbReference type="SMART" id="SM00895">
    <property type="entry name" value="FCD"/>
    <property type="match status" value="1"/>
</dbReference>
<dbReference type="Proteomes" id="UP000621447">
    <property type="component" value="Unassembled WGS sequence"/>
</dbReference>
<evidence type="ECO:0000259" key="4">
    <source>
        <dbReference type="PROSITE" id="PS50949"/>
    </source>
</evidence>
<sequence>MRPLRASPSLLQPDGRKLYQQAAAAIAAAIQRGDYRPGQRIPSERDLAEEHKVSRPTIREALIALEVTGLVRSRHGSGIFVVDNPSSDALSLSLDIGAFELTEARRLFEGETAALAALSITEADLVRLEELISDMERENQQQVGGERADREFHLVIARATANSAIVGVIESLWDARYSSPLCAEMLERARKVGVQPRIDEHLVIIQALRNRDPAAARTAMRDHLARVIDGLLEATEIDTMERTRAELEEKRSALARRVSV</sequence>
<evidence type="ECO:0000256" key="1">
    <source>
        <dbReference type="ARBA" id="ARBA00023015"/>
    </source>
</evidence>
<evidence type="ECO:0000313" key="5">
    <source>
        <dbReference type="EMBL" id="NTS64557.1"/>
    </source>
</evidence>
<protein>
    <submittedName>
        <fullName evidence="5">FadR family transcriptional regulator</fullName>
    </submittedName>
</protein>
<accession>A0ABX2JN68</accession>
<comment type="caution">
    <text evidence="5">The sequence shown here is derived from an EMBL/GenBank/DDBJ whole genome shotgun (WGS) entry which is preliminary data.</text>
</comment>
<keyword evidence="3" id="KW-0804">Transcription</keyword>
<dbReference type="CDD" id="cd07377">
    <property type="entry name" value="WHTH_GntR"/>
    <property type="match status" value="1"/>
</dbReference>
<dbReference type="PROSITE" id="PS50949">
    <property type="entry name" value="HTH_GNTR"/>
    <property type="match status" value="1"/>
</dbReference>
<dbReference type="PANTHER" id="PTHR43537:SF5">
    <property type="entry name" value="UXU OPERON TRANSCRIPTIONAL REGULATOR"/>
    <property type="match status" value="1"/>
</dbReference>
<dbReference type="InterPro" id="IPR011711">
    <property type="entry name" value="GntR_C"/>
</dbReference>
<proteinExistence type="predicted"/>
<dbReference type="Gene3D" id="1.10.10.10">
    <property type="entry name" value="Winged helix-like DNA-binding domain superfamily/Winged helix DNA-binding domain"/>
    <property type="match status" value="1"/>
</dbReference>
<dbReference type="PRINTS" id="PR00035">
    <property type="entry name" value="HTHGNTR"/>
</dbReference>
<dbReference type="InterPro" id="IPR036388">
    <property type="entry name" value="WH-like_DNA-bd_sf"/>
</dbReference>
<reference evidence="5 6" key="1">
    <citation type="submission" date="2020-06" db="EMBL/GenBank/DDBJ databases">
        <title>Sphingomonas hominis sp. nov., a member of the Sphingomonas, isolated from the hair of a 22-year-old girl.</title>
        <authorList>
            <person name="Zhang D.-F."/>
            <person name="Cui X.-W."/>
        </authorList>
    </citation>
    <scope>NUCLEOTIDE SEQUENCE [LARGE SCALE GENOMIC DNA]</scope>
    <source>
        <strain evidence="5 6">HHU CXW</strain>
    </source>
</reference>
<dbReference type="InterPro" id="IPR036390">
    <property type="entry name" value="WH_DNA-bd_sf"/>
</dbReference>
<dbReference type="InterPro" id="IPR000524">
    <property type="entry name" value="Tscrpt_reg_HTH_GntR"/>
</dbReference>
<dbReference type="Gene3D" id="1.20.120.530">
    <property type="entry name" value="GntR ligand-binding domain-like"/>
    <property type="match status" value="1"/>
</dbReference>
<name>A0ABX2JN68_9SPHN</name>
<dbReference type="SUPFAM" id="SSF48008">
    <property type="entry name" value="GntR ligand-binding domain-like"/>
    <property type="match status" value="1"/>
</dbReference>
<keyword evidence="1" id="KW-0805">Transcription regulation</keyword>
<gene>
    <name evidence="5" type="ORF">HRV97_05245</name>
</gene>
<dbReference type="InterPro" id="IPR008920">
    <property type="entry name" value="TF_FadR/GntR_C"/>
</dbReference>
<dbReference type="PANTHER" id="PTHR43537">
    <property type="entry name" value="TRANSCRIPTIONAL REGULATOR, GNTR FAMILY"/>
    <property type="match status" value="1"/>
</dbReference>
<keyword evidence="2" id="KW-0238">DNA-binding</keyword>